<evidence type="ECO:0008006" key="4">
    <source>
        <dbReference type="Google" id="ProtNLM"/>
    </source>
</evidence>
<feature type="region of interest" description="Disordered" evidence="1">
    <location>
        <begin position="379"/>
        <end position="423"/>
    </location>
</feature>
<dbReference type="EMBL" id="KN847338">
    <property type="protein sequence ID" value="KIW40496.1"/>
    <property type="molecule type" value="Genomic_DNA"/>
</dbReference>
<feature type="compositionally biased region" description="Polar residues" evidence="1">
    <location>
        <begin position="102"/>
        <end position="115"/>
    </location>
</feature>
<dbReference type="HOGENOM" id="CLU_010066_1_0_1"/>
<dbReference type="PANTHER" id="PTHR46528:SF1">
    <property type="entry name" value="PROTEIN SON"/>
    <property type="match status" value="1"/>
</dbReference>
<evidence type="ECO:0000313" key="2">
    <source>
        <dbReference type="EMBL" id="KIW40496.1"/>
    </source>
</evidence>
<sequence>MASVTLDASLVELAHFLPMEKVPDKLHCATCQKINLDAYKTSCCDESICESCFTQSCDTSCPKCDHKPFTADTCKQHRSMRNTVKAWLKLQQKEKAEELVKTTATDETPQSNTKQESLEENIQEETPVVEPTIEPPVKEGDSEDAAAPADILPSIEDHDLEDAEHLDDDIDIQVDLDDDHREIPLQPVKSIESSTVDQIAPPTGPRAQAREQFNSDSDNMGGMDFQNMMNGMNNMDMNQMMQMMAANGMGGFNPMMGMPIGMNPMSSGMFGGFGGSKGMNGMNAMNMGMNFNPNQGMFWNNQNNSMWQNNNANAFPNAMGGDFGPNYGFNGDFQQSYSNGDFQTGYYRGYGRGRGRGRGGYGRGRGNFYQFSQFQQQQGYFNGPDQHNIRPVTTEDRPNDTPNDQRNSNKLDDTTHEDAEFAPGGQDEVQEALGEDYQKQTVEEKQTDDTATAADDTAPELVDNEQKNGTEDQARSEEYAPIETFESRTVDRRDTNGGVDAKMVPEAYSEDLKGPMPPPTAPLGPSAQYGVRGHGRFSSRGRGSMSMPNGHFASSVKPFTPPAEAKGVGIVGAPTGPRAMRDPPAAPPAPSRPDSRTSGSGFQIMGRASKTQAPRSRSRESERISNRDIEEDAIEDRSRRPSRQDSYANSRQDVDEQDYHDDRDKDKRSRKSNRADYDDYDRDHQDLSRPESIDHRLSRRSRDEKDRSSKYRSSRSRRFDEVDSSGDYEMEDREDHYAESRSKHRSSKSSKYDERERDRDEYRREKGRERDRDRDRDSHRERDDKPRERDRDRKRSRHDRHREDEKNYNNDYDYEHDTQDQESRHRSRRHKKDHHREMDDGNDRVTATSTNERSSHRSTPSVQQHINTEPEKDPHTLEREARNRERMLKEQQRREKAAKAGGGGGGGGGGGRRVTYKYEDELERGLMDGERATSRWR</sequence>
<feature type="region of interest" description="Disordered" evidence="1">
    <location>
        <begin position="441"/>
        <end position="915"/>
    </location>
</feature>
<dbReference type="OrthoDB" id="106784at2759"/>
<accession>A0A0D2AKB8</accession>
<dbReference type="AlphaFoldDB" id="A0A0D2AKB8"/>
<feature type="region of interest" description="Disordered" evidence="1">
    <location>
        <begin position="192"/>
        <end position="220"/>
    </location>
</feature>
<evidence type="ECO:0000256" key="1">
    <source>
        <dbReference type="SAM" id="MobiDB-lite"/>
    </source>
</evidence>
<dbReference type="VEuPathDB" id="FungiDB:PV06_07691"/>
<feature type="compositionally biased region" description="Basic and acidic residues" evidence="1">
    <location>
        <begin position="801"/>
        <end position="824"/>
    </location>
</feature>
<protein>
    <recommendedName>
        <fullName evidence="4">RING-type domain-containing protein</fullName>
    </recommendedName>
</protein>
<dbReference type="RefSeq" id="XP_016260712.1">
    <property type="nucleotide sequence ID" value="XM_016408958.1"/>
</dbReference>
<reference evidence="2 3" key="1">
    <citation type="submission" date="2015-01" db="EMBL/GenBank/DDBJ databases">
        <title>The Genome Sequence of Exophiala oligosperma CBS72588.</title>
        <authorList>
            <consortium name="The Broad Institute Genomics Platform"/>
            <person name="Cuomo C."/>
            <person name="de Hoog S."/>
            <person name="Gorbushina A."/>
            <person name="Stielow B."/>
            <person name="Teixiera M."/>
            <person name="Abouelleil A."/>
            <person name="Chapman S.B."/>
            <person name="Priest M."/>
            <person name="Young S.K."/>
            <person name="Wortman J."/>
            <person name="Nusbaum C."/>
            <person name="Birren B."/>
        </authorList>
    </citation>
    <scope>NUCLEOTIDE SEQUENCE [LARGE SCALE GENOMIC DNA]</scope>
    <source>
        <strain evidence="2 3">CBS 72588</strain>
    </source>
</reference>
<dbReference type="Gene3D" id="3.30.40.10">
    <property type="entry name" value="Zinc/RING finger domain, C3HC4 (zinc finger)"/>
    <property type="match status" value="1"/>
</dbReference>
<organism evidence="2 3">
    <name type="scientific">Exophiala oligosperma</name>
    <dbReference type="NCBI Taxonomy" id="215243"/>
    <lineage>
        <taxon>Eukaryota</taxon>
        <taxon>Fungi</taxon>
        <taxon>Dikarya</taxon>
        <taxon>Ascomycota</taxon>
        <taxon>Pezizomycotina</taxon>
        <taxon>Eurotiomycetes</taxon>
        <taxon>Chaetothyriomycetidae</taxon>
        <taxon>Chaetothyriales</taxon>
        <taxon>Herpotrichiellaceae</taxon>
        <taxon>Exophiala</taxon>
    </lineage>
</organism>
<feature type="compositionally biased region" description="Basic residues" evidence="1">
    <location>
        <begin position="825"/>
        <end position="834"/>
    </location>
</feature>
<keyword evidence="3" id="KW-1185">Reference proteome</keyword>
<dbReference type="GeneID" id="27359765"/>
<feature type="compositionally biased region" description="Basic and acidic residues" evidence="1">
    <location>
        <begin position="485"/>
        <end position="495"/>
    </location>
</feature>
<feature type="compositionally biased region" description="Basic and acidic residues" evidence="1">
    <location>
        <begin position="868"/>
        <end position="898"/>
    </location>
</feature>
<dbReference type="SUPFAM" id="SSF57850">
    <property type="entry name" value="RING/U-box"/>
    <property type="match status" value="1"/>
</dbReference>
<feature type="compositionally biased region" description="Acidic residues" evidence="1">
    <location>
        <begin position="722"/>
        <end position="732"/>
    </location>
</feature>
<dbReference type="InterPro" id="IPR032922">
    <property type="entry name" value="SON"/>
</dbReference>
<feature type="compositionally biased region" description="Gly residues" evidence="1">
    <location>
        <begin position="900"/>
        <end position="912"/>
    </location>
</feature>
<dbReference type="STRING" id="215243.A0A0D2AKB8"/>
<feature type="compositionally biased region" description="Basic and acidic residues" evidence="1">
    <location>
        <begin position="407"/>
        <end position="419"/>
    </location>
</feature>
<gene>
    <name evidence="2" type="ORF">PV06_07691</name>
</gene>
<dbReference type="GO" id="GO:0043484">
    <property type="term" value="P:regulation of RNA splicing"/>
    <property type="evidence" value="ECO:0007669"/>
    <property type="project" value="InterPro"/>
</dbReference>
<dbReference type="Proteomes" id="UP000053342">
    <property type="component" value="Unassembled WGS sequence"/>
</dbReference>
<dbReference type="GO" id="GO:0003723">
    <property type="term" value="F:RNA binding"/>
    <property type="evidence" value="ECO:0007669"/>
    <property type="project" value="InterPro"/>
</dbReference>
<feature type="compositionally biased region" description="Basic and acidic residues" evidence="1">
    <location>
        <begin position="464"/>
        <end position="478"/>
    </location>
</feature>
<feature type="region of interest" description="Disordered" evidence="1">
    <location>
        <begin position="98"/>
        <end position="145"/>
    </location>
</feature>
<dbReference type="PANTHER" id="PTHR46528">
    <property type="entry name" value="PROTEIN SON"/>
    <property type="match status" value="1"/>
</dbReference>
<dbReference type="GO" id="GO:0051726">
    <property type="term" value="P:regulation of cell cycle"/>
    <property type="evidence" value="ECO:0007669"/>
    <property type="project" value="InterPro"/>
</dbReference>
<feature type="compositionally biased region" description="Basic and acidic residues" evidence="1">
    <location>
        <begin position="617"/>
        <end position="628"/>
    </location>
</feature>
<feature type="compositionally biased region" description="Polar residues" evidence="1">
    <location>
        <begin position="845"/>
        <end position="867"/>
    </location>
</feature>
<dbReference type="InterPro" id="IPR013083">
    <property type="entry name" value="Znf_RING/FYVE/PHD"/>
</dbReference>
<feature type="compositionally biased region" description="Basic and acidic residues" evidence="1">
    <location>
        <begin position="750"/>
        <end position="793"/>
    </location>
</feature>
<evidence type="ECO:0000313" key="3">
    <source>
        <dbReference type="Proteomes" id="UP000053342"/>
    </source>
</evidence>
<proteinExistence type="predicted"/>
<name>A0A0D2AKB8_9EURO</name>
<feature type="compositionally biased region" description="Basic and acidic residues" evidence="1">
    <location>
        <begin position="660"/>
        <end position="709"/>
    </location>
</feature>